<feature type="transmembrane region" description="Helical" evidence="8">
    <location>
        <begin position="403"/>
        <end position="422"/>
    </location>
</feature>
<name>A0ABD3RW59_9STRA</name>
<feature type="transmembrane region" description="Helical" evidence="8">
    <location>
        <begin position="145"/>
        <end position="163"/>
    </location>
</feature>
<comment type="subcellular location">
    <subcellularLocation>
        <location evidence="1">Cell membrane</location>
        <topology evidence="1">Multi-pass membrane protein</topology>
    </subcellularLocation>
</comment>
<feature type="compositionally biased region" description="Basic and acidic residues" evidence="7">
    <location>
        <begin position="290"/>
        <end position="299"/>
    </location>
</feature>
<evidence type="ECO:0000256" key="2">
    <source>
        <dbReference type="ARBA" id="ARBA00022448"/>
    </source>
</evidence>
<reference evidence="9 10" key="1">
    <citation type="submission" date="2024-10" db="EMBL/GenBank/DDBJ databases">
        <title>Updated reference genomes for cyclostephanoid diatoms.</title>
        <authorList>
            <person name="Roberts W.R."/>
            <person name="Alverson A.J."/>
        </authorList>
    </citation>
    <scope>NUCLEOTIDE SEQUENCE [LARGE SCALE GENOMIC DNA]</scope>
    <source>
        <strain evidence="9 10">AJA228-03</strain>
    </source>
</reference>
<evidence type="ECO:0000313" key="9">
    <source>
        <dbReference type="EMBL" id="KAL3816430.1"/>
    </source>
</evidence>
<evidence type="ECO:0000256" key="1">
    <source>
        <dbReference type="ARBA" id="ARBA00004651"/>
    </source>
</evidence>
<dbReference type="InterPro" id="IPR052017">
    <property type="entry name" value="TSUP"/>
</dbReference>
<keyword evidence="3" id="KW-1003">Cell membrane</keyword>
<feature type="transmembrane region" description="Helical" evidence="8">
    <location>
        <begin position="86"/>
        <end position="107"/>
    </location>
</feature>
<dbReference type="AlphaFoldDB" id="A0ABD3RW59"/>
<dbReference type="Pfam" id="PF01925">
    <property type="entry name" value="TauE"/>
    <property type="match status" value="1"/>
</dbReference>
<feature type="transmembrane region" description="Helical" evidence="8">
    <location>
        <begin position="434"/>
        <end position="453"/>
    </location>
</feature>
<feature type="transmembrane region" description="Helical" evidence="8">
    <location>
        <begin position="51"/>
        <end position="74"/>
    </location>
</feature>
<comment type="caution">
    <text evidence="9">The sequence shown here is derived from an EMBL/GenBank/DDBJ whole genome shotgun (WGS) entry which is preliminary data.</text>
</comment>
<accession>A0ABD3RW59</accession>
<evidence type="ECO:0000256" key="3">
    <source>
        <dbReference type="ARBA" id="ARBA00022475"/>
    </source>
</evidence>
<dbReference type="GO" id="GO:0005886">
    <property type="term" value="C:plasma membrane"/>
    <property type="evidence" value="ECO:0007669"/>
    <property type="project" value="UniProtKB-SubCell"/>
</dbReference>
<keyword evidence="4 8" id="KW-0812">Transmembrane</keyword>
<keyword evidence="2" id="KW-0813">Transport</keyword>
<evidence type="ECO:0000256" key="8">
    <source>
        <dbReference type="SAM" id="Phobius"/>
    </source>
</evidence>
<evidence type="ECO:0000256" key="7">
    <source>
        <dbReference type="SAM" id="MobiDB-lite"/>
    </source>
</evidence>
<protein>
    <submittedName>
        <fullName evidence="9">Uncharacterized protein</fullName>
    </submittedName>
</protein>
<evidence type="ECO:0000256" key="4">
    <source>
        <dbReference type="ARBA" id="ARBA00022692"/>
    </source>
</evidence>
<organism evidence="9 10">
    <name type="scientific">Cyclostephanos tholiformis</name>
    <dbReference type="NCBI Taxonomy" id="382380"/>
    <lineage>
        <taxon>Eukaryota</taxon>
        <taxon>Sar</taxon>
        <taxon>Stramenopiles</taxon>
        <taxon>Ochrophyta</taxon>
        <taxon>Bacillariophyta</taxon>
        <taxon>Coscinodiscophyceae</taxon>
        <taxon>Thalassiosirophycidae</taxon>
        <taxon>Stephanodiscales</taxon>
        <taxon>Stephanodiscaceae</taxon>
        <taxon>Cyclostephanos</taxon>
    </lineage>
</organism>
<dbReference type="Proteomes" id="UP001530377">
    <property type="component" value="Unassembled WGS sequence"/>
</dbReference>
<keyword evidence="10" id="KW-1185">Reference proteome</keyword>
<dbReference type="EMBL" id="JALLPB020000150">
    <property type="protein sequence ID" value="KAL3816430.1"/>
    <property type="molecule type" value="Genomic_DNA"/>
</dbReference>
<gene>
    <name evidence="9" type="ORF">ACHAXA_007366</name>
</gene>
<proteinExistence type="predicted"/>
<dbReference type="PANTHER" id="PTHR30269:SF38">
    <property type="entry name" value="SULFITE EXPORTER TAUE_SAFE"/>
    <property type="match status" value="1"/>
</dbReference>
<dbReference type="InterPro" id="IPR002781">
    <property type="entry name" value="TM_pro_TauE-like"/>
</dbReference>
<feature type="region of interest" description="Disordered" evidence="7">
    <location>
        <begin position="265"/>
        <end position="299"/>
    </location>
</feature>
<sequence length="454" mass="49815">MVQTNCTQNTHWTGHGRSLVWLTIYDDNDDNISTTTISVHRDGGSVINHSIYIYIYIYIYNIIMTSSIATIAVLSSCGFLGNFGAALLGFGEAIIFLFVWQVIYLAGYDDTDFKFAIFIQSLSLFSVQPFLLWETSVVKYAHRRILLLFVPVTLLLTPIGQYVGTIAPIPLMKTIAGAVVLFVAFIETHTRRHALLRRCRGKGVAETTIDNTHGAPPTSIEVSTDDPAQRGPPDDADASAAVDEEDFPIESTRLSLTFGITSCNPSEHRSDSATDDRAGDAVSNNTAAARDTHGSNDGSTEKRIEMIVFGCNRVTSDTVVAGGLSGFLGGMIGIRTPPLMLYFLHPPKPLVFDNHSQRATGVVIMFTSTVFREVFYLYDTFAGDDAPGYQGGVVVYQREDWKLYVHVVVFSILGGWVGGRAFEYVKNAREAIRGIFLVLLYMCGASLFISAFTA</sequence>
<feature type="region of interest" description="Disordered" evidence="7">
    <location>
        <begin position="207"/>
        <end position="244"/>
    </location>
</feature>
<dbReference type="PANTHER" id="PTHR30269">
    <property type="entry name" value="TRANSMEMBRANE PROTEIN YFCA"/>
    <property type="match status" value="1"/>
</dbReference>
<keyword evidence="5 8" id="KW-1133">Transmembrane helix</keyword>
<feature type="compositionally biased region" description="Basic and acidic residues" evidence="7">
    <location>
        <begin position="266"/>
        <end position="279"/>
    </location>
</feature>
<evidence type="ECO:0000313" key="10">
    <source>
        <dbReference type="Proteomes" id="UP001530377"/>
    </source>
</evidence>
<keyword evidence="6 8" id="KW-0472">Membrane</keyword>
<evidence type="ECO:0000256" key="5">
    <source>
        <dbReference type="ARBA" id="ARBA00022989"/>
    </source>
</evidence>
<feature type="transmembrane region" description="Helical" evidence="8">
    <location>
        <begin position="169"/>
        <end position="188"/>
    </location>
</feature>
<evidence type="ECO:0000256" key="6">
    <source>
        <dbReference type="ARBA" id="ARBA00023136"/>
    </source>
</evidence>
<feature type="compositionally biased region" description="Acidic residues" evidence="7">
    <location>
        <begin position="234"/>
        <end position="244"/>
    </location>
</feature>